<feature type="compositionally biased region" description="Low complexity" evidence="1">
    <location>
        <begin position="226"/>
        <end position="248"/>
    </location>
</feature>
<keyword evidence="5" id="KW-1185">Reference proteome</keyword>
<dbReference type="Proteomes" id="UP000220158">
    <property type="component" value="Unassembled WGS sequence"/>
</dbReference>
<evidence type="ECO:0000256" key="2">
    <source>
        <dbReference type="SAM" id="Phobius"/>
    </source>
</evidence>
<reference evidence="4 5" key="1">
    <citation type="submission" date="2015-04" db="EMBL/GenBank/DDBJ databases">
        <authorList>
            <consortium name="Pathogen Informatics"/>
        </authorList>
    </citation>
    <scope>NUCLEOTIDE SEQUENCE [LARGE SCALE GENOMIC DNA]</scope>
    <source>
        <strain evidence="4 5">SGS1</strain>
    </source>
</reference>
<proteinExistence type="predicted"/>
<dbReference type="VEuPathDB" id="PlasmoDB:PRELSG_0029350"/>
<organism evidence="4 5">
    <name type="scientific">Plasmodium relictum</name>
    <dbReference type="NCBI Taxonomy" id="85471"/>
    <lineage>
        <taxon>Eukaryota</taxon>
        <taxon>Sar</taxon>
        <taxon>Alveolata</taxon>
        <taxon>Apicomplexa</taxon>
        <taxon>Aconoidasida</taxon>
        <taxon>Haemosporida</taxon>
        <taxon>Plasmodiidae</taxon>
        <taxon>Plasmodium</taxon>
        <taxon>Plasmodium (Haemamoeba)</taxon>
    </lineage>
</organism>
<evidence type="ECO:0000256" key="3">
    <source>
        <dbReference type="SAM" id="SignalP"/>
    </source>
</evidence>
<evidence type="ECO:0000313" key="4">
    <source>
        <dbReference type="EMBL" id="CRG84874.1"/>
    </source>
</evidence>
<sequence length="365" mass="41929">MEKNIYWIFFVMLPLVLFGTVLSYRDVPKLNEPANRSNAFGNLSQGTFNLRSFSGNNSELLSFIKKYKSFLTVQGRKLKNIKYALDEIKTHLDNKFASIYWDKGARTQLSREDYKKEFAKFNEFYDKKINYYYDLKNDNIAEHAILTNYNRELNKRINRLAVLPVDVQNAYSEVMKILKENIEAIYYNLSICNIISDNIKYIDKNRDLKLINSMDQVEEKVEQERTSQTNQESQENQANQPNQANQTSKINKIEDVVNQTMNTVSQNGNVIIPEAGAANRAGTEENQTEITEDLSNDVDQETDTLQEYEMKSLDNTGKVQGEIVETNNNNSAILKVMVVVGVLGGLFIFAGVGYFIYNKKLLNIS</sequence>
<dbReference type="EMBL" id="CVMU01000310">
    <property type="protein sequence ID" value="CRG84874.1"/>
    <property type="molecule type" value="Genomic_DNA"/>
</dbReference>
<dbReference type="GeneID" id="39734223"/>
<gene>
    <name evidence="4" type="ORF">PRELSG_0029350</name>
</gene>
<feature type="signal peptide" evidence="3">
    <location>
        <begin position="1"/>
        <end position="23"/>
    </location>
</feature>
<dbReference type="AlphaFoldDB" id="A0A1J1GNZ4"/>
<dbReference type="OMA" id="ASIYWER"/>
<dbReference type="OrthoDB" id="10544789at2759"/>
<name>A0A1J1GNZ4_PLARL</name>
<feature type="region of interest" description="Disordered" evidence="1">
    <location>
        <begin position="219"/>
        <end position="248"/>
    </location>
</feature>
<feature type="chain" id="PRO_5012768900" evidence="3">
    <location>
        <begin position="24"/>
        <end position="365"/>
    </location>
</feature>
<keyword evidence="2" id="KW-1133">Transmembrane helix</keyword>
<protein>
    <submittedName>
        <fullName evidence="4">Uncharacterized protein</fullName>
    </submittedName>
</protein>
<evidence type="ECO:0000313" key="5">
    <source>
        <dbReference type="Proteomes" id="UP000220158"/>
    </source>
</evidence>
<dbReference type="KEGG" id="prel:PRELSG_0029350"/>
<keyword evidence="2" id="KW-0472">Membrane</keyword>
<feature type="transmembrane region" description="Helical" evidence="2">
    <location>
        <begin position="332"/>
        <end position="357"/>
    </location>
</feature>
<dbReference type="RefSeq" id="XP_028531190.1">
    <property type="nucleotide sequence ID" value="XM_028675978.1"/>
</dbReference>
<accession>A0A1J1GNZ4</accession>
<keyword evidence="3" id="KW-0732">Signal</keyword>
<keyword evidence="2" id="KW-0812">Transmembrane</keyword>
<evidence type="ECO:0000256" key="1">
    <source>
        <dbReference type="SAM" id="MobiDB-lite"/>
    </source>
</evidence>